<organism evidence="2 3">
    <name type="scientific">Streptomyces rapamycinicus (strain ATCC 29253 / DSM 41530 / NRRL 5491 / AYB-994)</name>
    <name type="common">Streptomyces hygroscopicus (strain ATCC 29253)</name>
    <dbReference type="NCBI Taxonomy" id="1343740"/>
    <lineage>
        <taxon>Bacteria</taxon>
        <taxon>Bacillati</taxon>
        <taxon>Actinomycetota</taxon>
        <taxon>Actinomycetes</taxon>
        <taxon>Kitasatosporales</taxon>
        <taxon>Streptomycetaceae</taxon>
        <taxon>Streptomyces</taxon>
        <taxon>Streptomyces violaceusniger group</taxon>
    </lineage>
</organism>
<reference evidence="2 3" key="1">
    <citation type="journal article" date="2018" name="J. Biol. Chem.">
        <title>Discovery of the actinoplanic acid pathway in Streptomyces rapamycinicus reveals a genetically conserved synergism with rapamycin.</title>
        <authorList>
            <person name="Mrak P."/>
            <person name="Krastel P."/>
            <person name="Pivk Lukancic P."/>
            <person name="Tao J."/>
            <person name="Pistorius D."/>
            <person name="Moore C.M."/>
        </authorList>
    </citation>
    <scope>NUCLEOTIDE SEQUENCE [LARGE SCALE GENOMIC DNA]</scope>
    <source>
        <strain evidence="2 3">NRRL 5491</strain>
    </source>
</reference>
<name>A0A3L8QZT4_STRRN</name>
<dbReference type="Proteomes" id="UP000281594">
    <property type="component" value="Unassembled WGS sequence"/>
</dbReference>
<comment type="caution">
    <text evidence="2">The sequence shown here is derived from an EMBL/GenBank/DDBJ whole genome shotgun (WGS) entry which is preliminary data.</text>
</comment>
<feature type="region of interest" description="Disordered" evidence="1">
    <location>
        <begin position="156"/>
        <end position="179"/>
    </location>
</feature>
<accession>A0A3L8QZT4</accession>
<sequence>MSEPRTPTSPRMLGIYLNDHLAGATAGMQLARRTAREHRESPFGGDLEDVAAQIMEDRDALLTVMADLGVPVRRYKVYGGRLGEKAGRLKPNGRLRRRSGLSTVLELESLRIGVEGKALLWHALLAAAGEDPRLDPDRLTELLNRARRQRATLKSLHEGAAATMFSPGRTEPQEALPGT</sequence>
<evidence type="ECO:0000313" key="3">
    <source>
        <dbReference type="Proteomes" id="UP000281594"/>
    </source>
</evidence>
<proteinExistence type="predicted"/>
<gene>
    <name evidence="2" type="ORF">D3C57_150025</name>
</gene>
<protein>
    <submittedName>
        <fullName evidence="2">Uncharacterized protein</fullName>
    </submittedName>
</protein>
<evidence type="ECO:0000313" key="2">
    <source>
        <dbReference type="EMBL" id="RLV72850.1"/>
    </source>
</evidence>
<dbReference type="EMBL" id="QYCY01000004">
    <property type="protein sequence ID" value="RLV72850.1"/>
    <property type="molecule type" value="Genomic_DNA"/>
</dbReference>
<dbReference type="STRING" id="1343740.M271_44750"/>
<evidence type="ECO:0000256" key="1">
    <source>
        <dbReference type="SAM" id="MobiDB-lite"/>
    </source>
</evidence>
<dbReference type="RefSeq" id="WP_121826606.1">
    <property type="nucleotide sequence ID" value="NC_022785.1"/>
</dbReference>
<dbReference type="AlphaFoldDB" id="A0A3L8QZT4"/>